<reference evidence="3 4" key="1">
    <citation type="submission" date="2006-03" db="EMBL/GenBank/DDBJ databases">
        <title>Annotation of Plasmodium falciparum HB3.</title>
        <authorList>
            <consortium name="The Broad Institute Genome Sequencing Platform"/>
            <person name="Volkman S.K."/>
            <person name="Neafsey D.E."/>
            <person name="Dash A.P."/>
            <person name="Chitnis C.E."/>
            <person name="Hartl D.L."/>
            <person name="Young S.K."/>
            <person name="Zeng Q."/>
            <person name="Koehrsen M."/>
            <person name="Alvarado L."/>
            <person name="Berlin A."/>
            <person name="Borenstein D."/>
            <person name="Chapman S.B."/>
            <person name="Chen Z."/>
            <person name="Engels R."/>
            <person name="Freedman E."/>
            <person name="Gellesch M."/>
            <person name="Goldberg J."/>
            <person name="Griggs A."/>
            <person name="Gujja S."/>
            <person name="Heilman E.R."/>
            <person name="Heiman D.I."/>
            <person name="Howarth C."/>
            <person name="Jen D."/>
            <person name="Larson L."/>
            <person name="Mehta T."/>
            <person name="Neiman D."/>
            <person name="Park D."/>
            <person name="Pearson M."/>
            <person name="Roberts A."/>
            <person name="Saif S."/>
            <person name="Shea T."/>
            <person name="Shenoy N."/>
            <person name="Sisk P."/>
            <person name="Stolte C."/>
            <person name="Sykes S."/>
            <person name="Walk T."/>
            <person name="White J."/>
            <person name="Yandava C."/>
            <person name="Haas B."/>
            <person name="Henn M.R."/>
            <person name="Nusbaum C."/>
            <person name="Birren B."/>
        </authorList>
    </citation>
    <scope>NUCLEOTIDE SEQUENCE [LARGE SCALE GENOMIC DNA]</scope>
    <source>
        <strain evidence="3">HB3</strain>
    </source>
</reference>
<name>A0A0L7KI92_PLAFX</name>
<dbReference type="OMA" id="IDNMCEK"/>
<dbReference type="Proteomes" id="UP000054289">
    <property type="component" value="Unassembled WGS sequence"/>
</dbReference>
<dbReference type="AlphaFoldDB" id="A0A0L7KI92"/>
<dbReference type="InterPro" id="IPR044932">
    <property type="entry name" value="PfEMP1_ATS_sf"/>
</dbReference>
<evidence type="ECO:0000256" key="1">
    <source>
        <dbReference type="SAM" id="Phobius"/>
    </source>
</evidence>
<accession>A0A0L7KI92</accession>
<protein>
    <recommendedName>
        <fullName evidence="2">Plasmodium falciparum erythrocyte membrane protein 1 acidic terminal segment domain-containing protein</fullName>
    </recommendedName>
</protein>
<dbReference type="KEGG" id="pfh:PFHG_04530"/>
<keyword evidence="1" id="KW-1133">Transmembrane helix</keyword>
<dbReference type="Gene3D" id="1.10.1900.40">
    <property type="entry name" value="Acidic terminal segments, variant surface antigen of PfEMP1"/>
    <property type="match status" value="2"/>
</dbReference>
<feature type="domain" description="Plasmodium falciparum erythrocyte membrane protein 1 acidic terminal segment" evidence="2">
    <location>
        <begin position="4"/>
        <end position="103"/>
    </location>
</feature>
<keyword evidence="1" id="KW-0812">Transmembrane</keyword>
<feature type="domain" description="Plasmodium falciparum erythrocyte membrane protein 1 acidic terminal segment" evidence="2">
    <location>
        <begin position="140"/>
        <end position="324"/>
    </location>
</feature>
<keyword evidence="1" id="KW-0472">Membrane</keyword>
<evidence type="ECO:0000313" key="3">
    <source>
        <dbReference type="EMBL" id="KOB62790.1"/>
    </source>
</evidence>
<evidence type="ECO:0000259" key="2">
    <source>
        <dbReference type="Pfam" id="PF15445"/>
    </source>
</evidence>
<sequence length="324" mass="37962">MQNIYLHGRRRNVRLQLCSDLSSSDITSSSESEYEELDINDIYVSGSPKYKMFIEVVLEPLNRDTFNLSSGNTSTNKLTDNEWNQWKQDFIEQYLTHIGSAVPLYMSYKLIICICIPKLIFYMLLWMKNLLLHQYKIDFLVVVINNRNRNIDIYDEMPKRKEKELFGTKHTKNITFNRVATQTYSDPIDNMCEKWENHHERLAKLKEKWENDNDGGNVPSGNHVLNTDVSIEIDMDNPKPINQFSNMDINVDTPTMDNMEDDIYYDVNDNDDDNDQPSVYDIPMDHNKVDVDVPKKVHIEMKILNNTSNGSLEQQFPISDVWNI</sequence>
<evidence type="ECO:0000313" key="4">
    <source>
        <dbReference type="Proteomes" id="UP000054289"/>
    </source>
</evidence>
<proteinExistence type="predicted"/>
<gene>
    <name evidence="3" type="ORF">PFHG_04530</name>
</gene>
<reference evidence="4" key="2">
    <citation type="submission" date="2006-03" db="EMBL/GenBank/DDBJ databases">
        <title>The genome sequence of the Plasmodium falciparum HB3.</title>
        <authorList>
            <consortium name="The Broad Institute Genome Sequencing Platform"/>
            <person name="Birren B."/>
            <person name="Lander E."/>
            <person name="Galagan J."/>
            <person name="Nusbaum C."/>
            <person name="Devon K."/>
            <person name="Henn M."/>
            <person name="Jaffe D."/>
            <person name="Butler J."/>
            <person name="Alvarez P."/>
            <person name="Gnerre S."/>
            <person name="Grabherr M."/>
            <person name="Kleber M."/>
            <person name="Mauceli E."/>
            <person name="Brockman W."/>
            <person name="MacCallum I.A."/>
            <person name="Rounsley S."/>
            <person name="Young S."/>
            <person name="LaButti K."/>
            <person name="Pushparaj V."/>
            <person name="DeCaprio D."/>
            <person name="Crawford M."/>
            <person name="Koehrsen M."/>
            <person name="Engels R."/>
            <person name="Montgomery P."/>
            <person name="Pearson M."/>
            <person name="Howarth C."/>
            <person name="Larson L."/>
            <person name="Luoma S."/>
            <person name="White J."/>
            <person name="Kodira C."/>
            <person name="Zeng Q."/>
            <person name="Oleary S."/>
            <person name="Yandava C."/>
            <person name="Alvarado L."/>
            <person name="Wirth D."/>
            <person name="Volkman S."/>
            <person name="Hartl D."/>
        </authorList>
    </citation>
    <scope>NUCLEOTIDE SEQUENCE [LARGE SCALE GENOMIC DNA]</scope>
</reference>
<organism evidence="3 4">
    <name type="scientific">Plasmodium falciparum (isolate HB3)</name>
    <dbReference type="NCBI Taxonomy" id="137071"/>
    <lineage>
        <taxon>Eukaryota</taxon>
        <taxon>Sar</taxon>
        <taxon>Alveolata</taxon>
        <taxon>Apicomplexa</taxon>
        <taxon>Aconoidasida</taxon>
        <taxon>Haemosporida</taxon>
        <taxon>Plasmodiidae</taxon>
        <taxon>Plasmodium</taxon>
        <taxon>Plasmodium (Laverania)</taxon>
    </lineage>
</organism>
<dbReference type="Pfam" id="PF15445">
    <property type="entry name" value="ATS"/>
    <property type="match status" value="2"/>
</dbReference>
<dbReference type="InterPro" id="IPR029211">
    <property type="entry name" value="PfEMP1_ATS"/>
</dbReference>
<feature type="transmembrane region" description="Helical" evidence="1">
    <location>
        <begin position="105"/>
        <end position="126"/>
    </location>
</feature>
<dbReference type="EMBL" id="CH672100">
    <property type="protein sequence ID" value="KOB62790.1"/>
    <property type="molecule type" value="Genomic_DNA"/>
</dbReference>